<feature type="compositionally biased region" description="Low complexity" evidence="1">
    <location>
        <begin position="291"/>
        <end position="303"/>
    </location>
</feature>
<dbReference type="Proteomes" id="UP000324479">
    <property type="component" value="Unassembled WGS sequence"/>
</dbReference>
<feature type="compositionally biased region" description="Acidic residues" evidence="1">
    <location>
        <begin position="369"/>
        <end position="403"/>
    </location>
</feature>
<dbReference type="AlphaFoldDB" id="A0A5M6D5B2"/>
<feature type="compositionally biased region" description="Polar residues" evidence="1">
    <location>
        <begin position="237"/>
        <end position="251"/>
    </location>
</feature>
<evidence type="ECO:0000256" key="1">
    <source>
        <dbReference type="SAM" id="MobiDB-lite"/>
    </source>
</evidence>
<name>A0A5M6D5B2_9BACT</name>
<proteinExistence type="predicted"/>
<feature type="region of interest" description="Disordered" evidence="1">
    <location>
        <begin position="227"/>
        <end position="410"/>
    </location>
</feature>
<feature type="compositionally biased region" description="Acidic residues" evidence="1">
    <location>
        <begin position="259"/>
        <end position="275"/>
    </location>
</feature>
<feature type="compositionally biased region" description="Gly residues" evidence="1">
    <location>
        <begin position="314"/>
        <end position="326"/>
    </location>
</feature>
<dbReference type="EMBL" id="VWOX01000007">
    <property type="protein sequence ID" value="KAA5542698.1"/>
    <property type="molecule type" value="Genomic_DNA"/>
</dbReference>
<evidence type="ECO:0000313" key="2">
    <source>
        <dbReference type="EMBL" id="KAA5542698.1"/>
    </source>
</evidence>
<reference evidence="2 3" key="1">
    <citation type="submission" date="2019-08" db="EMBL/GenBank/DDBJ databases">
        <authorList>
            <person name="Dhanesh K."/>
            <person name="Kumar G."/>
            <person name="Sasikala C."/>
            <person name="Venkata Ramana C."/>
        </authorList>
    </citation>
    <scope>NUCLEOTIDE SEQUENCE [LARGE SCALE GENOMIC DNA]</scope>
    <source>
        <strain evidence="2 3">JC645</strain>
    </source>
</reference>
<evidence type="ECO:0000313" key="3">
    <source>
        <dbReference type="Proteomes" id="UP000324479"/>
    </source>
</evidence>
<sequence>MAVRRYRPRIEGLQARQMMAGDVALDFDSILVSKQETTQQEQKSAAAILEVRAFGEMTGASDKVVDHAVEQVTAAIESGKDVAKVTDDMNLAIVVDAMNMPKESLQSGLSANELLQFSGTLLTLDKSADTILSDPKTFVRIGQEGPKQGVENVYKRSIGNQFGVPKEVWSQFTSKQMLKGISVSELLSDDGSAAKDDKFWSDFAAVEAGKASKDDFLKEWSGGDYSDNVFDDFGTPDGTSQDTTPGDNSAPETDPGSDVPDDSLGEGLENGDDGWIDVQTDPIVTVTHTSDGGFDLQGFDQDGNAISEHFSPDGNGGFSGDQGGYSQGVPPEGSYATTTSEDGETSFWVDTSSGDDDSDNGGDSGSGDDGSDDGDGNDDDSSDDSSADSDNSSNEESDTDETPVPDQTDTPDHLLLWALMNAQSPAGQQILEMIEAAVAYAQNFGGKVDPVDEQSAIATPLLIWSLTHPDNPIGQAYLDSIGQSLDQLDTAGGVDNHPDGFAANLWDLAFSSSNIDLIMAGGGLIDPIDDSSGGTKAGDDGIVPIIGTKGGLGGTLADDDEGAGDNDSGESFLINVDVVFSLNLGMIDALASSIAK</sequence>
<gene>
    <name evidence="2" type="ORF">FYK55_14300</name>
</gene>
<accession>A0A5M6D5B2</accession>
<protein>
    <submittedName>
        <fullName evidence="2">Uncharacterized protein</fullName>
    </submittedName>
</protein>
<organism evidence="2 3">
    <name type="scientific">Roseiconus nitratireducens</name>
    <dbReference type="NCBI Taxonomy" id="2605748"/>
    <lineage>
        <taxon>Bacteria</taxon>
        <taxon>Pseudomonadati</taxon>
        <taxon>Planctomycetota</taxon>
        <taxon>Planctomycetia</taxon>
        <taxon>Pirellulales</taxon>
        <taxon>Pirellulaceae</taxon>
        <taxon>Roseiconus</taxon>
    </lineage>
</organism>
<comment type="caution">
    <text evidence="2">The sequence shown here is derived from an EMBL/GenBank/DDBJ whole genome shotgun (WGS) entry which is preliminary data.</text>
</comment>
<keyword evidence="3" id="KW-1185">Reference proteome</keyword>
<dbReference type="RefSeq" id="WP_150077115.1">
    <property type="nucleotide sequence ID" value="NZ_VWOX01000007.1"/>
</dbReference>